<dbReference type="InterPro" id="IPR025202">
    <property type="entry name" value="PLD-like_dom"/>
</dbReference>
<gene>
    <name evidence="2" type="ORF">G3M56_008500</name>
</gene>
<accession>A0A6B3L4Y1</accession>
<keyword evidence="3" id="KW-1185">Reference proteome</keyword>
<dbReference type="Proteomes" id="UP000475117">
    <property type="component" value="Chromosome"/>
</dbReference>
<dbReference type="Gene3D" id="3.30.870.10">
    <property type="entry name" value="Endonuclease Chain A"/>
    <property type="match status" value="1"/>
</dbReference>
<dbReference type="GO" id="GO:0006793">
    <property type="term" value="P:phosphorus metabolic process"/>
    <property type="evidence" value="ECO:0007669"/>
    <property type="project" value="UniProtKB-ARBA"/>
</dbReference>
<reference evidence="2 3" key="1">
    <citation type="submission" date="2020-12" db="EMBL/GenBank/DDBJ databases">
        <title>Sulforoseuscoccus oceanibium gen. nov., sp. nov., a representative of the phylum Verrucomicrobia with special cytoplasmic membrane, and proposal of Sulforoseuscoccusaceae fam. nov.</title>
        <authorList>
            <person name="Xi F."/>
        </authorList>
    </citation>
    <scope>NUCLEOTIDE SEQUENCE [LARGE SCALE GENOMIC DNA]</scope>
    <source>
        <strain evidence="2 3">T37</strain>
    </source>
</reference>
<organism evidence="2 3">
    <name type="scientific">Sulfuriroseicoccus oceanibius</name>
    <dbReference type="NCBI Taxonomy" id="2707525"/>
    <lineage>
        <taxon>Bacteria</taxon>
        <taxon>Pseudomonadati</taxon>
        <taxon>Verrucomicrobiota</taxon>
        <taxon>Verrucomicrobiia</taxon>
        <taxon>Verrucomicrobiales</taxon>
        <taxon>Verrucomicrobiaceae</taxon>
        <taxon>Sulfuriroseicoccus</taxon>
    </lineage>
</organism>
<feature type="compositionally biased region" description="Basic and acidic residues" evidence="1">
    <location>
        <begin position="193"/>
        <end position="208"/>
    </location>
</feature>
<evidence type="ECO:0000256" key="1">
    <source>
        <dbReference type="SAM" id="MobiDB-lite"/>
    </source>
</evidence>
<protein>
    <submittedName>
        <fullName evidence="2">Phosphatidylserine/phosphatidylglycerophosphate/ cardiolipin synthase family protein</fullName>
    </submittedName>
</protein>
<dbReference type="PROSITE" id="PS50035">
    <property type="entry name" value="PLD"/>
    <property type="match status" value="1"/>
</dbReference>
<dbReference type="GO" id="GO:0003824">
    <property type="term" value="F:catalytic activity"/>
    <property type="evidence" value="ECO:0007669"/>
    <property type="project" value="InterPro"/>
</dbReference>
<proteinExistence type="predicted"/>
<dbReference type="EMBL" id="CP066776">
    <property type="protein sequence ID" value="QQL43936.1"/>
    <property type="molecule type" value="Genomic_DNA"/>
</dbReference>
<dbReference type="RefSeq" id="WP_164363555.1">
    <property type="nucleotide sequence ID" value="NZ_CP066776.1"/>
</dbReference>
<dbReference type="Pfam" id="PF13091">
    <property type="entry name" value="PLDc_2"/>
    <property type="match status" value="1"/>
</dbReference>
<dbReference type="SUPFAM" id="SSF56024">
    <property type="entry name" value="Phospholipase D/nuclease"/>
    <property type="match status" value="1"/>
</dbReference>
<feature type="region of interest" description="Disordered" evidence="1">
    <location>
        <begin position="193"/>
        <end position="215"/>
    </location>
</feature>
<evidence type="ECO:0000313" key="3">
    <source>
        <dbReference type="Proteomes" id="UP000475117"/>
    </source>
</evidence>
<dbReference type="InterPro" id="IPR001736">
    <property type="entry name" value="PLipase_D/transphosphatidylase"/>
</dbReference>
<sequence>MPLSAPPTSKGSARFAARNILPKSVRDLAESANELKICSPYVTDPRVLLTSDATSRILITQFKAINFITKASDIAALKMLVQSGVQVFHCEDLHAKIILIDDTSFAIGSQNLTHRGRKNIEANVISGFSTPTARVVEYVEEIQAKSTKVDLDEILKMEALVAPLQQDFEQLKQESLAIDQQLEELKRQREAARAQRKKALQERVNQARERRRREQWRTRLKKALNEKTWQASKQITARLKFHSNGALSCSLTPADRRDSFIGLIESIGIAPQHLFRYPMVNIERGNFAFARLAGTRISYFAPGVVLADRLLIDHREYQLTMTFDQDADALLSRTGTVKIQAQRRFSDTKTTVAVARFLYTFEELSMVELERTKDASSDPEDCLYFKWTIKALSSLENTIEKRVLTPFKFEHNLYGFQPDEFLGGDLNRLWTVQAHRVGDGIVLSATPV</sequence>
<dbReference type="KEGG" id="soa:G3M56_008500"/>
<name>A0A6B3L4Y1_9BACT</name>
<evidence type="ECO:0000313" key="2">
    <source>
        <dbReference type="EMBL" id="QQL43936.1"/>
    </source>
</evidence>
<dbReference type="AlphaFoldDB" id="A0A6B3L4Y1"/>